<dbReference type="Pfam" id="PF06331">
    <property type="entry name" value="Tfb5"/>
    <property type="match status" value="1"/>
</dbReference>
<keyword evidence="3 8" id="KW-0227">DNA damage</keyword>
<evidence type="ECO:0000256" key="5">
    <source>
        <dbReference type="ARBA" id="ARBA00023163"/>
    </source>
</evidence>
<proteinExistence type="inferred from homology"/>
<evidence type="ECO:0000256" key="2">
    <source>
        <dbReference type="ARBA" id="ARBA00007470"/>
    </source>
</evidence>
<comment type="subcellular location">
    <subcellularLocation>
        <location evidence="1 8">Nucleus</location>
    </subcellularLocation>
</comment>
<dbReference type="GO" id="GO:0006294">
    <property type="term" value="P:nucleotide-excision repair, preincision complex assembly"/>
    <property type="evidence" value="ECO:0007669"/>
    <property type="project" value="TreeGrafter"/>
</dbReference>
<keyword evidence="6 8" id="KW-0234">DNA repair</keyword>
<dbReference type="InterPro" id="IPR009400">
    <property type="entry name" value="TFIIH_TTDA/Tfb5"/>
</dbReference>
<dbReference type="PANTHER" id="PTHR28580">
    <property type="entry name" value="GENERAL TRANSCRIPTION FACTOR IIH SUBUNIT 5"/>
    <property type="match status" value="1"/>
</dbReference>
<dbReference type="InterPro" id="IPR035935">
    <property type="entry name" value="TFB5-like_sf"/>
</dbReference>
<dbReference type="GO" id="GO:0005675">
    <property type="term" value="C:transcription factor TFIIH holo complex"/>
    <property type="evidence" value="ECO:0007669"/>
    <property type="project" value="TreeGrafter"/>
</dbReference>
<gene>
    <name evidence="9" type="primary">BQ5605_C007g04571</name>
    <name evidence="9" type="ORF">BQ5605_C007G04571</name>
</gene>
<sequence length="73" mass="8109">MVKAVKGTLVTCDPAAREILLQLDDLEASQGGQRFVVQKLDETHILIATDSVESVLQQLQLELEKNNYVSLEL</sequence>
<evidence type="ECO:0000256" key="4">
    <source>
        <dbReference type="ARBA" id="ARBA00023015"/>
    </source>
</evidence>
<reference evidence="9 10" key="1">
    <citation type="submission" date="2016-11" db="EMBL/GenBank/DDBJ databases">
        <authorList>
            <person name="Jaros S."/>
            <person name="Januszkiewicz K."/>
            <person name="Wedrychowicz H."/>
        </authorList>
    </citation>
    <scope>NUCLEOTIDE SEQUENCE [LARGE SCALE GENOMIC DNA]</scope>
</reference>
<keyword evidence="4 8" id="KW-0805">Transcription regulation</keyword>
<comment type="subunit">
    <text evidence="8">Component of the 7-subunit TFIIH core complex.</text>
</comment>
<comment type="similarity">
    <text evidence="2 8">Belongs to the TFB5 family.</text>
</comment>
<dbReference type="SMART" id="SM01395">
    <property type="entry name" value="Tbf5"/>
    <property type="match status" value="1"/>
</dbReference>
<evidence type="ECO:0000313" key="10">
    <source>
        <dbReference type="Proteomes" id="UP000249464"/>
    </source>
</evidence>
<dbReference type="Proteomes" id="UP000249464">
    <property type="component" value="Unassembled WGS sequence"/>
</dbReference>
<organism evidence="9 10">
    <name type="scientific">Microbotryum silenes-dioicae</name>
    <dbReference type="NCBI Taxonomy" id="796604"/>
    <lineage>
        <taxon>Eukaryota</taxon>
        <taxon>Fungi</taxon>
        <taxon>Dikarya</taxon>
        <taxon>Basidiomycota</taxon>
        <taxon>Pucciniomycotina</taxon>
        <taxon>Microbotryomycetes</taxon>
        <taxon>Microbotryales</taxon>
        <taxon>Microbotryaceae</taxon>
        <taxon>Microbotryum</taxon>
    </lineage>
</organism>
<evidence type="ECO:0000256" key="6">
    <source>
        <dbReference type="ARBA" id="ARBA00023204"/>
    </source>
</evidence>
<dbReference type="GO" id="GO:0006367">
    <property type="term" value="P:transcription initiation at RNA polymerase II promoter"/>
    <property type="evidence" value="ECO:0007669"/>
    <property type="project" value="UniProtKB-UniRule"/>
</dbReference>
<keyword evidence="7 8" id="KW-0539">Nucleus</keyword>
<keyword evidence="10" id="KW-1185">Reference proteome</keyword>
<name>A0A2X0N1I8_9BASI</name>
<keyword evidence="5 8" id="KW-0804">Transcription</keyword>
<protein>
    <recommendedName>
        <fullName evidence="8">General transcription and DNA repair factor IIH subunit TFB5</fullName>
    </recommendedName>
</protein>
<evidence type="ECO:0000256" key="7">
    <source>
        <dbReference type="ARBA" id="ARBA00023242"/>
    </source>
</evidence>
<evidence type="ECO:0000313" key="9">
    <source>
        <dbReference type="EMBL" id="SGY61567.1"/>
    </source>
</evidence>
<evidence type="ECO:0000256" key="3">
    <source>
        <dbReference type="ARBA" id="ARBA00022763"/>
    </source>
</evidence>
<dbReference type="GO" id="GO:0000439">
    <property type="term" value="C:transcription factor TFIIH core complex"/>
    <property type="evidence" value="ECO:0007669"/>
    <property type="project" value="UniProtKB-UniRule"/>
</dbReference>
<dbReference type="SUPFAM" id="SSF142897">
    <property type="entry name" value="TFB5-like"/>
    <property type="match status" value="1"/>
</dbReference>
<evidence type="ECO:0000256" key="1">
    <source>
        <dbReference type="ARBA" id="ARBA00004123"/>
    </source>
</evidence>
<dbReference type="Gene3D" id="3.30.70.1220">
    <property type="entry name" value="TFB5-like"/>
    <property type="match status" value="1"/>
</dbReference>
<dbReference type="AlphaFoldDB" id="A0A2X0N1I8"/>
<dbReference type="EMBL" id="FQNC01000045">
    <property type="protein sequence ID" value="SGY61567.1"/>
    <property type="molecule type" value="Genomic_DNA"/>
</dbReference>
<evidence type="ECO:0000256" key="8">
    <source>
        <dbReference type="RuleBase" id="RU368032"/>
    </source>
</evidence>
<accession>A0A2X0N1I8</accession>
<dbReference type="STRING" id="796604.A0A2X0N1I8"/>
<comment type="function">
    <text evidence="8">In NER, TFIIH acts by opening DNA around the lesion to allow the excision of the damaged oligonucleotide and its replacement by a new DNA fragment. In transcription, TFIIH has an essential role in transcription initiation. When the pre-initiation complex (PIC) has been established, TFIIH is required for promoter opening and promoter escape.</text>
</comment>
<dbReference type="PANTHER" id="PTHR28580:SF1">
    <property type="entry name" value="GENERAL TRANSCRIPTION FACTOR IIH SUBUNIT 5"/>
    <property type="match status" value="1"/>
</dbReference>